<dbReference type="EMBL" id="MT142514">
    <property type="protein sequence ID" value="QJA83596.1"/>
    <property type="molecule type" value="Genomic_DNA"/>
</dbReference>
<dbReference type="AlphaFoldDB" id="A0A6M3KNG5"/>
<accession>A0A6M3KNG5</accession>
<evidence type="ECO:0000313" key="1">
    <source>
        <dbReference type="EMBL" id="QJA83596.1"/>
    </source>
</evidence>
<sequence>MFNKIFRYTLILFVALGLIFSTVPASTSYALERVVTIGGTKPYKNISEFLLFDNLTEGNVWYVNSNIALSGGAGKAWGTACATLDAAINKAGEGDIIFIADNHTESFTAADGFDADVAGITIIGLGNGADRATFTFANTAATVAIGAANVTIDNVRFLAGISDIVTGISVEVGGDNLTLRNCEFPIPTTATFEFLNVITLATGADDFTIENCKYRGGATSATNHFLYAGTGINSNLKVVNSDIQGLFAIAGIWSNKVDTLGLIANNTILNSVTGQHCIEFTTTATGMIVNNRLYGDTYAATLDPGSMFCLGNLASAAIDLDGVPIPTLPAIGTVTAGSADDILKKLYYTADGTGNYPATVAQESALSYIMSKSASAAATSYNNTTDSLEAIRDVIDTNDTANQIDIDAILADTITISGGTLPVSPTSGSLATFVSGGGTALGTPLATSKSLVDAIGTNGTTVADTATGIAGMIGVDDADNVMATSSVASNRDGSVFERLEHIAKYLETGTPGALVAPANTFTILDILGTDGSTTTGAVAGSILGAIGTNEAAAATAFTSSAVEAEANGSVLERLEALQVSAGPSYIHPKYLAVATGTFDTTGVWSTVASHEIATVTGMVKVTIIPECVTSVSSVSDTGTIQLGDETVTSSVIAASTLGAGAMAAGELWVDATLTRTILTQTQVNAITFVVAAGKDIGYEVATNALSAGSMIFHIWWTPLDATGAVAAGAGGTL</sequence>
<name>A0A6M3KNG5_9ZZZZ</name>
<organism evidence="1">
    <name type="scientific">viral metagenome</name>
    <dbReference type="NCBI Taxonomy" id="1070528"/>
    <lineage>
        <taxon>unclassified sequences</taxon>
        <taxon>metagenomes</taxon>
        <taxon>organismal metagenomes</taxon>
    </lineage>
</organism>
<reference evidence="1" key="1">
    <citation type="submission" date="2020-03" db="EMBL/GenBank/DDBJ databases">
        <title>The deep terrestrial virosphere.</title>
        <authorList>
            <person name="Holmfeldt K."/>
            <person name="Nilsson E."/>
            <person name="Simone D."/>
            <person name="Lopez-Fernandez M."/>
            <person name="Wu X."/>
            <person name="de Brujin I."/>
            <person name="Lundin D."/>
            <person name="Andersson A."/>
            <person name="Bertilsson S."/>
            <person name="Dopson M."/>
        </authorList>
    </citation>
    <scope>NUCLEOTIDE SEQUENCE</scope>
    <source>
        <strain evidence="1">MM415A00270</strain>
    </source>
</reference>
<protein>
    <submittedName>
        <fullName evidence="1">Uncharacterized protein</fullName>
    </submittedName>
</protein>
<dbReference type="InterPro" id="IPR011050">
    <property type="entry name" value="Pectin_lyase_fold/virulence"/>
</dbReference>
<proteinExistence type="predicted"/>
<dbReference type="SUPFAM" id="SSF51126">
    <property type="entry name" value="Pectin lyase-like"/>
    <property type="match status" value="1"/>
</dbReference>
<gene>
    <name evidence="1" type="ORF">MM415A00270_0004</name>
</gene>